<evidence type="ECO:0000259" key="8">
    <source>
        <dbReference type="Pfam" id="PF17917"/>
    </source>
</evidence>
<accession>A0A9W6XY83</accession>
<feature type="compositionally biased region" description="Basic and acidic residues" evidence="7">
    <location>
        <begin position="264"/>
        <end position="274"/>
    </location>
</feature>
<evidence type="ECO:0000256" key="1">
    <source>
        <dbReference type="ARBA" id="ARBA00022679"/>
    </source>
</evidence>
<dbReference type="InterPro" id="IPR041373">
    <property type="entry name" value="RT_RNaseH"/>
</dbReference>
<dbReference type="FunFam" id="3.10.20.370:FF:000001">
    <property type="entry name" value="Retrovirus-related Pol polyprotein from transposon 17.6-like protein"/>
    <property type="match status" value="1"/>
</dbReference>
<dbReference type="PANTHER" id="PTHR37984">
    <property type="entry name" value="PROTEIN CBG26694"/>
    <property type="match status" value="1"/>
</dbReference>
<gene>
    <name evidence="9" type="ORF">Pfra01_001860900</name>
</gene>
<dbReference type="CDD" id="cd09274">
    <property type="entry name" value="RNase_HI_RT_Ty3"/>
    <property type="match status" value="1"/>
</dbReference>
<keyword evidence="5" id="KW-0378">Hydrolase</keyword>
<proteinExistence type="predicted"/>
<dbReference type="SUPFAM" id="SSF56672">
    <property type="entry name" value="DNA/RNA polymerases"/>
    <property type="match status" value="1"/>
</dbReference>
<name>A0A9W6XY83_9STRA</name>
<feature type="compositionally biased region" description="Basic residues" evidence="7">
    <location>
        <begin position="356"/>
        <end position="370"/>
    </location>
</feature>
<dbReference type="InterPro" id="IPR043502">
    <property type="entry name" value="DNA/RNA_pol_sf"/>
</dbReference>
<dbReference type="OrthoDB" id="10063667at2759"/>
<feature type="region of interest" description="Disordered" evidence="7">
    <location>
        <begin position="189"/>
        <end position="274"/>
    </location>
</feature>
<evidence type="ECO:0000256" key="3">
    <source>
        <dbReference type="ARBA" id="ARBA00022722"/>
    </source>
</evidence>
<dbReference type="PANTHER" id="PTHR37984:SF5">
    <property type="entry name" value="PROTEIN NYNRIN-LIKE"/>
    <property type="match status" value="1"/>
</dbReference>
<evidence type="ECO:0000256" key="6">
    <source>
        <dbReference type="ARBA" id="ARBA00022918"/>
    </source>
</evidence>
<evidence type="ECO:0000256" key="2">
    <source>
        <dbReference type="ARBA" id="ARBA00022695"/>
    </source>
</evidence>
<feature type="region of interest" description="Disordered" evidence="7">
    <location>
        <begin position="327"/>
        <end position="370"/>
    </location>
</feature>
<evidence type="ECO:0000256" key="5">
    <source>
        <dbReference type="ARBA" id="ARBA00022801"/>
    </source>
</evidence>
<dbReference type="Proteomes" id="UP001165121">
    <property type="component" value="Unassembled WGS sequence"/>
</dbReference>
<keyword evidence="2" id="KW-0548">Nucleotidyltransferase</keyword>
<evidence type="ECO:0000313" key="10">
    <source>
        <dbReference type="Proteomes" id="UP001165121"/>
    </source>
</evidence>
<keyword evidence="6" id="KW-0695">RNA-directed DNA polymerase</keyword>
<dbReference type="Pfam" id="PF17917">
    <property type="entry name" value="RT_RNaseH"/>
    <property type="match status" value="1"/>
</dbReference>
<reference evidence="9" key="1">
    <citation type="submission" date="2023-04" db="EMBL/GenBank/DDBJ databases">
        <title>Phytophthora fragariaefolia NBRC 109709.</title>
        <authorList>
            <person name="Ichikawa N."/>
            <person name="Sato H."/>
            <person name="Tonouchi N."/>
        </authorList>
    </citation>
    <scope>NUCLEOTIDE SEQUENCE</scope>
    <source>
        <strain evidence="9">NBRC 109709</strain>
    </source>
</reference>
<feature type="domain" description="Reverse transcriptase RNase H-like" evidence="8">
    <location>
        <begin position="42"/>
        <end position="145"/>
    </location>
</feature>
<feature type="compositionally biased region" description="Polar residues" evidence="7">
    <location>
        <begin position="330"/>
        <end position="339"/>
    </location>
</feature>
<dbReference type="Gene3D" id="3.30.70.270">
    <property type="match status" value="1"/>
</dbReference>
<keyword evidence="10" id="KW-1185">Reference proteome</keyword>
<dbReference type="EMBL" id="BSXT01002310">
    <property type="protein sequence ID" value="GMF48304.1"/>
    <property type="molecule type" value="Genomic_DNA"/>
</dbReference>
<evidence type="ECO:0000256" key="7">
    <source>
        <dbReference type="SAM" id="MobiDB-lite"/>
    </source>
</evidence>
<sequence length="370" mass="41825">MMAPITKLLRKSVEWEWTTAQEKAFETVKAALTEKPLLRYPNFSLPFRLATGASAIGLGACLMQDYGQDWQPIAFASKVNNEVESKYSITELECLAVVWAIKLFRPYLYGRTFTILTDHAALKWLMTSNNLTGKLHRWAITLQEYEFDVQFRPGSTNVVADALSRAPVKMLAAVGKRRRRREQVVINEDESAGTPKVTSRLNGKSRKRYATRREALKKTPDESREVQRYEVEYEQSTEATEGEAVTGARELPRSPLIRGPRSIQRTEEGGIRHTEENEYTELRDHGLHQNFFATRSAVCSSTATATAYRVTYSTAAMTYRCPPSLMGSEPATSNAHRSPTSPPRRLRKGGMTSRGRVLRLPHSRHPLTDD</sequence>
<dbReference type="InterPro" id="IPR043128">
    <property type="entry name" value="Rev_trsase/Diguanyl_cyclase"/>
</dbReference>
<dbReference type="GO" id="GO:0003964">
    <property type="term" value="F:RNA-directed DNA polymerase activity"/>
    <property type="evidence" value="ECO:0007669"/>
    <property type="project" value="UniProtKB-KW"/>
</dbReference>
<keyword evidence="3" id="KW-0540">Nuclease</keyword>
<protein>
    <submittedName>
        <fullName evidence="9">Unnamed protein product</fullName>
    </submittedName>
</protein>
<dbReference type="InterPro" id="IPR050951">
    <property type="entry name" value="Retrovirus_Pol_polyprotein"/>
</dbReference>
<evidence type="ECO:0000256" key="4">
    <source>
        <dbReference type="ARBA" id="ARBA00022759"/>
    </source>
</evidence>
<comment type="caution">
    <text evidence="9">The sequence shown here is derived from an EMBL/GenBank/DDBJ whole genome shotgun (WGS) entry which is preliminary data.</text>
</comment>
<keyword evidence="4" id="KW-0255">Endonuclease</keyword>
<dbReference type="GO" id="GO:0004519">
    <property type="term" value="F:endonuclease activity"/>
    <property type="evidence" value="ECO:0007669"/>
    <property type="project" value="UniProtKB-KW"/>
</dbReference>
<dbReference type="GO" id="GO:0016787">
    <property type="term" value="F:hydrolase activity"/>
    <property type="evidence" value="ECO:0007669"/>
    <property type="project" value="UniProtKB-KW"/>
</dbReference>
<feature type="compositionally biased region" description="Basic and acidic residues" evidence="7">
    <location>
        <begin position="211"/>
        <end position="231"/>
    </location>
</feature>
<evidence type="ECO:0000313" key="9">
    <source>
        <dbReference type="EMBL" id="GMF48304.1"/>
    </source>
</evidence>
<organism evidence="9 10">
    <name type="scientific">Phytophthora fragariaefolia</name>
    <dbReference type="NCBI Taxonomy" id="1490495"/>
    <lineage>
        <taxon>Eukaryota</taxon>
        <taxon>Sar</taxon>
        <taxon>Stramenopiles</taxon>
        <taxon>Oomycota</taxon>
        <taxon>Peronosporomycetes</taxon>
        <taxon>Peronosporales</taxon>
        <taxon>Peronosporaceae</taxon>
        <taxon>Phytophthora</taxon>
    </lineage>
</organism>
<keyword evidence="1" id="KW-0808">Transferase</keyword>
<dbReference type="Gene3D" id="3.10.20.370">
    <property type="match status" value="1"/>
</dbReference>
<dbReference type="AlphaFoldDB" id="A0A9W6XY83"/>